<feature type="domain" description="PAN-3" evidence="1">
    <location>
        <begin position="10"/>
        <end position="125"/>
    </location>
</feature>
<dbReference type="InterPro" id="IPR016187">
    <property type="entry name" value="CTDL_fold"/>
</dbReference>
<dbReference type="Pfam" id="PF08277">
    <property type="entry name" value="PAN_3"/>
    <property type="match status" value="1"/>
</dbReference>
<dbReference type="Gene3D" id="3.10.100.10">
    <property type="entry name" value="Mannose-Binding Protein A, subunit A"/>
    <property type="match status" value="1"/>
</dbReference>
<evidence type="ECO:0000313" key="3">
    <source>
        <dbReference type="Proteomes" id="UP001152747"/>
    </source>
</evidence>
<evidence type="ECO:0000313" key="2">
    <source>
        <dbReference type="EMBL" id="CAI5441234.1"/>
    </source>
</evidence>
<accession>A0A9P1MV17</accession>
<name>A0A9P1MV17_9PELO</name>
<evidence type="ECO:0000259" key="1">
    <source>
        <dbReference type="SMART" id="SM00605"/>
    </source>
</evidence>
<proteinExistence type="predicted"/>
<dbReference type="Proteomes" id="UP001152747">
    <property type="component" value="Unassembled WGS sequence"/>
</dbReference>
<dbReference type="SUPFAM" id="SSF56436">
    <property type="entry name" value="C-type lectin-like"/>
    <property type="match status" value="1"/>
</dbReference>
<reference evidence="2" key="1">
    <citation type="submission" date="2022-11" db="EMBL/GenBank/DDBJ databases">
        <authorList>
            <person name="Kikuchi T."/>
        </authorList>
    </citation>
    <scope>NUCLEOTIDE SEQUENCE</scope>
    <source>
        <strain evidence="2">PS1010</strain>
    </source>
</reference>
<keyword evidence="3" id="KW-1185">Reference proteome</keyword>
<gene>
    <name evidence="2" type="ORF">CAMP_LOCUS3871</name>
</gene>
<dbReference type="AlphaFoldDB" id="A0A9P1MV17"/>
<dbReference type="EMBL" id="CANHGI010000002">
    <property type="protein sequence ID" value="CAI5441234.1"/>
    <property type="molecule type" value="Genomic_DNA"/>
</dbReference>
<organism evidence="2 3">
    <name type="scientific">Caenorhabditis angaria</name>
    <dbReference type="NCBI Taxonomy" id="860376"/>
    <lineage>
        <taxon>Eukaryota</taxon>
        <taxon>Metazoa</taxon>
        <taxon>Ecdysozoa</taxon>
        <taxon>Nematoda</taxon>
        <taxon>Chromadorea</taxon>
        <taxon>Rhabditida</taxon>
        <taxon>Rhabditina</taxon>
        <taxon>Rhabditomorpha</taxon>
        <taxon>Rhabditoidea</taxon>
        <taxon>Rhabditidae</taxon>
        <taxon>Peloderinae</taxon>
        <taxon>Caenorhabditis</taxon>
    </lineage>
</organism>
<protein>
    <recommendedName>
        <fullName evidence="1">PAN-3 domain-containing protein</fullName>
    </recommendedName>
</protein>
<dbReference type="SMART" id="SM00605">
    <property type="entry name" value="CW"/>
    <property type="match status" value="1"/>
</dbReference>
<dbReference type="InterPro" id="IPR006583">
    <property type="entry name" value="PAN-3_domain"/>
</dbReference>
<dbReference type="InterPro" id="IPR016186">
    <property type="entry name" value="C-type_lectin-like/link_sf"/>
</dbReference>
<sequence length="249" mass="27645">MSLLVTATFLIFFVGFGFVSSNAIVFYGTIGSTPSCNTSLTLTWPECVTECNSNTSDCILAFYDSSKKCNLCLYGQISNVAYTNKPTDTEIALKLSNEVNCNSVQSQLEAGKIDEFKQCQDGWTKYTREKTIWCVIRIRVFKTSGFNYTDAVNFCNELEAVVSGVENSEELQQFTVGMTNGAWVSNYKKINDTYQWVADTYVSEFKSALFVNQKLSDKLNCAAIESSLSQTSCSSNPQSFGVICGKPIW</sequence>
<comment type="caution">
    <text evidence="2">The sequence shown here is derived from an EMBL/GenBank/DDBJ whole genome shotgun (WGS) entry which is preliminary data.</text>
</comment>
<dbReference type="PANTHER" id="PTHR47629">
    <property type="entry name" value="C-TYPE LECTIN-RELATED"/>
    <property type="match status" value="1"/>
</dbReference>